<dbReference type="PRINTS" id="PR00834">
    <property type="entry name" value="PROTEASES2C"/>
</dbReference>
<dbReference type="CDD" id="cd06779">
    <property type="entry name" value="cpPDZ_Deg_HtrA-like"/>
    <property type="match status" value="1"/>
</dbReference>
<evidence type="ECO:0000256" key="3">
    <source>
        <dbReference type="ARBA" id="ARBA00022801"/>
    </source>
</evidence>
<proteinExistence type="inferred from homology"/>
<dbReference type="PANTHER" id="PTHR22939">
    <property type="entry name" value="SERINE PROTEASE FAMILY S1C HTRA-RELATED"/>
    <property type="match status" value="1"/>
</dbReference>
<keyword evidence="2" id="KW-0645">Protease</keyword>
<sequence length="474" mass="51860">MKKILTLVFVSALGGLLTLGGYKLFVEDTQSEITAEQPNSQLPIYVPTSSTNALLKEDERPDLITAAEKTIDAVVHVKNTQINRRPQTWEDIFSNRRVERKQLAGAGSGVIISPDGHIVTNNHVISGAVEISVTLNNNRTYMAKLVGTDEKNDIALLKIDSDEDLPFVTFGDSDATRIGEWVLAVGNPFNLTSTVTAGIISAKSRDLPGGRGQSFIQTDAAVNPGNSGGALVNVNGELVGINTAITSQTGSYIGYSFAVPSNIARKIIEDIMEYGDVQDGILGVNGLALNSEAAKQLDIDETEGFYVSSVESESGAEVAGITEGDIIRRLDNVEINKFSDLSGYLKTKSPSDIVSVEILRDGDIKTIPVILKKRESLYVEFMDIQFRDIPQKAKDKYDALSGGGVVITENKNSFLYRDVGLRRNFVITGINDIQIKNLDDIKAMKEKFGDNYSKEIKKLEFLDDNLQRKEILFR</sequence>
<dbReference type="InterPro" id="IPR036034">
    <property type="entry name" value="PDZ_sf"/>
</dbReference>
<evidence type="ECO:0000313" key="6">
    <source>
        <dbReference type="Proteomes" id="UP001597013"/>
    </source>
</evidence>
<dbReference type="EMBL" id="JBHTJL010000012">
    <property type="protein sequence ID" value="MFD1063666.1"/>
    <property type="molecule type" value="Genomic_DNA"/>
</dbReference>
<keyword evidence="6" id="KW-1185">Reference proteome</keyword>
<dbReference type="Proteomes" id="UP001597013">
    <property type="component" value="Unassembled WGS sequence"/>
</dbReference>
<dbReference type="SUPFAM" id="SSF50156">
    <property type="entry name" value="PDZ domain-like"/>
    <property type="match status" value="1"/>
</dbReference>
<dbReference type="RefSeq" id="WP_386130949.1">
    <property type="nucleotide sequence ID" value="NZ_JBHTJL010000012.1"/>
</dbReference>
<evidence type="ECO:0000259" key="4">
    <source>
        <dbReference type="PROSITE" id="PS50106"/>
    </source>
</evidence>
<evidence type="ECO:0000256" key="2">
    <source>
        <dbReference type="ARBA" id="ARBA00022670"/>
    </source>
</evidence>
<comment type="similarity">
    <text evidence="1">Belongs to the peptidase S1C family.</text>
</comment>
<protein>
    <submittedName>
        <fullName evidence="5">Trypsin-like peptidase domain-containing protein</fullName>
    </submittedName>
</protein>
<dbReference type="SUPFAM" id="SSF50494">
    <property type="entry name" value="Trypsin-like serine proteases"/>
    <property type="match status" value="1"/>
</dbReference>
<dbReference type="PANTHER" id="PTHR22939:SF129">
    <property type="entry name" value="SERINE PROTEASE HTRA2, MITOCHONDRIAL"/>
    <property type="match status" value="1"/>
</dbReference>
<dbReference type="InterPro" id="IPR001478">
    <property type="entry name" value="PDZ"/>
</dbReference>
<reference evidence="6" key="1">
    <citation type="journal article" date="2019" name="Int. J. Syst. Evol. Microbiol.">
        <title>The Global Catalogue of Microorganisms (GCM) 10K type strain sequencing project: providing services to taxonomists for standard genome sequencing and annotation.</title>
        <authorList>
            <consortium name="The Broad Institute Genomics Platform"/>
            <consortium name="The Broad Institute Genome Sequencing Center for Infectious Disease"/>
            <person name="Wu L."/>
            <person name="Ma J."/>
        </authorList>
    </citation>
    <scope>NUCLEOTIDE SEQUENCE [LARGE SCALE GENOMIC DNA]</scope>
    <source>
        <strain evidence="6">CCUG 62215</strain>
    </source>
</reference>
<feature type="domain" description="PDZ" evidence="4">
    <location>
        <begin position="271"/>
        <end position="362"/>
    </location>
</feature>
<dbReference type="SMART" id="SM00228">
    <property type="entry name" value="PDZ"/>
    <property type="match status" value="1"/>
</dbReference>
<evidence type="ECO:0000313" key="5">
    <source>
        <dbReference type="EMBL" id="MFD1063666.1"/>
    </source>
</evidence>
<gene>
    <name evidence="5" type="ORF">ACFQ1Q_10455</name>
</gene>
<dbReference type="PROSITE" id="PS50106">
    <property type="entry name" value="PDZ"/>
    <property type="match status" value="1"/>
</dbReference>
<dbReference type="Gene3D" id="2.30.42.10">
    <property type="match status" value="1"/>
</dbReference>
<dbReference type="Gene3D" id="2.40.10.120">
    <property type="match status" value="1"/>
</dbReference>
<keyword evidence="3" id="KW-0378">Hydrolase</keyword>
<dbReference type="Pfam" id="PF13365">
    <property type="entry name" value="Trypsin_2"/>
    <property type="match status" value="1"/>
</dbReference>
<name>A0ABW3NAS4_9FLAO</name>
<evidence type="ECO:0000256" key="1">
    <source>
        <dbReference type="ARBA" id="ARBA00010541"/>
    </source>
</evidence>
<dbReference type="Pfam" id="PF13180">
    <property type="entry name" value="PDZ_2"/>
    <property type="match status" value="1"/>
</dbReference>
<dbReference type="InterPro" id="IPR001940">
    <property type="entry name" value="Peptidase_S1C"/>
</dbReference>
<accession>A0ABW3NAS4</accession>
<comment type="caution">
    <text evidence="5">The sequence shown here is derived from an EMBL/GenBank/DDBJ whole genome shotgun (WGS) entry which is preliminary data.</text>
</comment>
<dbReference type="InterPro" id="IPR009003">
    <property type="entry name" value="Peptidase_S1_PA"/>
</dbReference>
<organism evidence="5 6">
    <name type="scientific">Winogradskyella litorisediminis</name>
    <dbReference type="NCBI Taxonomy" id="1156618"/>
    <lineage>
        <taxon>Bacteria</taxon>
        <taxon>Pseudomonadati</taxon>
        <taxon>Bacteroidota</taxon>
        <taxon>Flavobacteriia</taxon>
        <taxon>Flavobacteriales</taxon>
        <taxon>Flavobacteriaceae</taxon>
        <taxon>Winogradskyella</taxon>
    </lineage>
</organism>